<evidence type="ECO:0000313" key="2">
    <source>
        <dbReference type="EMBL" id="XBV47460.1"/>
    </source>
</evidence>
<proteinExistence type="predicted"/>
<keyword evidence="1" id="KW-0732">Signal</keyword>
<geneLocation type="plasmid" evidence="2">
    <name>plasmindB</name>
</geneLocation>
<dbReference type="RefSeq" id="WP_350262485.1">
    <property type="nucleotide sequence ID" value="NZ_CP158294.1"/>
</dbReference>
<feature type="signal peptide" evidence="1">
    <location>
        <begin position="1"/>
        <end position="18"/>
    </location>
</feature>
<keyword evidence="2" id="KW-0614">Plasmid</keyword>
<protein>
    <recommendedName>
        <fullName evidence="3">Carbohydrate-binding protein</fullName>
    </recommendedName>
</protein>
<dbReference type="Gene3D" id="2.80.10.50">
    <property type="match status" value="1"/>
</dbReference>
<gene>
    <name evidence="2" type="ORF">AAF463_24290</name>
</gene>
<dbReference type="EMBL" id="CP158294">
    <property type="protein sequence ID" value="XBV47460.1"/>
    <property type="molecule type" value="Genomic_DNA"/>
</dbReference>
<dbReference type="SUPFAM" id="SSF55486">
    <property type="entry name" value="Metalloproteases ('zincins'), catalytic domain"/>
    <property type="match status" value="1"/>
</dbReference>
<feature type="chain" id="PRO_5043414464" description="Carbohydrate-binding protein" evidence="1">
    <location>
        <begin position="19"/>
        <end position="489"/>
    </location>
</feature>
<reference evidence="2" key="1">
    <citation type="submission" date="2024-06" db="EMBL/GenBank/DDBJ databases">
        <title>Multiomics insights into the TNT degradation mechanism by Pantoea sp. BJ2 isolated from an ammunition destruction site.</title>
        <authorList>
            <person name="Luo J."/>
        </authorList>
    </citation>
    <scope>NUCLEOTIDE SEQUENCE</scope>
    <source>
        <strain evidence="2">BJ2</strain>
        <plasmid evidence="2">plasmindB</plasmid>
    </source>
</reference>
<organism evidence="2">
    <name type="scientific">Pantoea sp. BJ2</name>
    <dbReference type="NCBI Taxonomy" id="3141322"/>
    <lineage>
        <taxon>Bacteria</taxon>
        <taxon>Pseudomonadati</taxon>
        <taxon>Pseudomonadota</taxon>
        <taxon>Gammaproteobacteria</taxon>
        <taxon>Enterobacterales</taxon>
        <taxon>Erwiniaceae</taxon>
        <taxon>Pantoea</taxon>
    </lineage>
</organism>
<dbReference type="PROSITE" id="PS50231">
    <property type="entry name" value="RICIN_B_LECTIN"/>
    <property type="match status" value="1"/>
</dbReference>
<dbReference type="InterPro" id="IPR035992">
    <property type="entry name" value="Ricin_B-like_lectins"/>
</dbReference>
<sequence length="489" mass="53269">MKSTYVMLTLMMTFPALSANVQLHNEQSIFKNLSVGDGYCLASSDNKTDLNFSVCKDSVEQKWTLVPSTIGMFMIRNESAPGKCLRTLGSGGAVQLGTCSGDGYTSMRLWSVTRAGQVIFLKNKYKNDAGHNEFFVAEAQTKTVKMSASADTESKSWDYSGEIPSPKNPVTGNKKVLLMATHFNDVAPANPELVRKAVFGDGDDNVSLQHYLKSASRGKLSINGTFLQDINLGDRPAACTSSQLLESARKAAREKGIEPNDYNYLFVDISFLSTCKWDGLAATPGNWVIGNGSGHKYWMWSHEFGHNIGLKHITTLRKCPVNGDTVELGSKCTIGSGVDAGDTMGGGGGRMYPVNYQLFAGWLQDKDVPEIKNAGTYYLLPLWQDGGAQGYRITRSDGSVLVLEFRQPRDGFENWPENNPFVKGVTVRIATYNGAVLTNTLVDATPETDDMKDAPLMPGKTLYDTLSGKLITLISTDSSGATIQVEDKD</sequence>
<dbReference type="AlphaFoldDB" id="A0AAU7U3D4"/>
<evidence type="ECO:0008006" key="3">
    <source>
        <dbReference type="Google" id="ProtNLM"/>
    </source>
</evidence>
<evidence type="ECO:0000256" key="1">
    <source>
        <dbReference type="SAM" id="SignalP"/>
    </source>
</evidence>
<dbReference type="SUPFAM" id="SSF50370">
    <property type="entry name" value="Ricin B-like lectins"/>
    <property type="match status" value="1"/>
</dbReference>
<name>A0AAU7U3D4_9GAMM</name>
<accession>A0AAU7U3D4</accession>